<dbReference type="SUPFAM" id="SSF53474">
    <property type="entry name" value="alpha/beta-Hydrolases"/>
    <property type="match status" value="1"/>
</dbReference>
<dbReference type="GO" id="GO:0016787">
    <property type="term" value="F:hydrolase activity"/>
    <property type="evidence" value="ECO:0007669"/>
    <property type="project" value="UniProtKB-KW"/>
</dbReference>
<keyword evidence="2" id="KW-1185">Reference proteome</keyword>
<dbReference type="RefSeq" id="WP_080531673.1">
    <property type="nucleotide sequence ID" value="NZ_CP012331.1"/>
</dbReference>
<dbReference type="Pfam" id="PF06821">
    <property type="entry name" value="Ser_hydrolase"/>
    <property type="match status" value="1"/>
</dbReference>
<evidence type="ECO:0000313" key="1">
    <source>
        <dbReference type="EMBL" id="MCE7508166.1"/>
    </source>
</evidence>
<comment type="caution">
    <text evidence="1">The sequence shown here is derived from an EMBL/GenBank/DDBJ whole genome shotgun (WGS) entry which is preliminary data.</text>
</comment>
<keyword evidence="1" id="KW-0378">Hydrolase</keyword>
<evidence type="ECO:0000313" key="2">
    <source>
        <dbReference type="Proteomes" id="UP001107961"/>
    </source>
</evidence>
<dbReference type="Gene3D" id="3.40.50.1820">
    <property type="entry name" value="alpha/beta hydrolase"/>
    <property type="match status" value="1"/>
</dbReference>
<dbReference type="InterPro" id="IPR029058">
    <property type="entry name" value="AB_hydrolase_fold"/>
</dbReference>
<dbReference type="InterPro" id="IPR010662">
    <property type="entry name" value="RBBP9/YdeN"/>
</dbReference>
<gene>
    <name evidence="1" type="ORF">LZG35_05915</name>
</gene>
<dbReference type="Proteomes" id="UP001107961">
    <property type="component" value="Unassembled WGS sequence"/>
</dbReference>
<proteinExistence type="predicted"/>
<dbReference type="AlphaFoldDB" id="A0A9Q3W2N7"/>
<dbReference type="EMBL" id="JAJVKT010000005">
    <property type="protein sequence ID" value="MCE7508166.1"/>
    <property type="molecule type" value="Genomic_DNA"/>
</dbReference>
<dbReference type="KEGG" id="axe:P40_19920"/>
<sequence>MSLEHLIIPGWHGSGQDHWQSHWQARLPTSRRTRVRDWQLPDREDWIEALHHLVSTSTADRVILIAHSLGCVTVAHWARRHGQQWAHRVAGALLVAPADVERDTAPAALRGFAPVPMEPLPFRSILIGSSNDRAASAARAEHFAEEWGSDFELLEGVGHINVASGHHHWDEGRRYLRRLTAERPAMPTAPRITPSAVSQAY</sequence>
<reference evidence="1" key="1">
    <citation type="submission" date="2022-01" db="EMBL/GenBank/DDBJ databases">
        <authorList>
            <person name="Karlyshev A.V."/>
            <person name="Jaspars M."/>
        </authorList>
    </citation>
    <scope>NUCLEOTIDE SEQUENCE</scope>
    <source>
        <strain evidence="1">AGSA3-2</strain>
    </source>
</reference>
<dbReference type="GeneID" id="94688573"/>
<name>A0A9Q3W2N7_9GAMM</name>
<protein>
    <submittedName>
        <fullName evidence="1">Alpha/beta hydrolase</fullName>
    </submittedName>
</protein>
<organism evidence="1 2">
    <name type="scientific">Alloalcanivorax xenomutans</name>
    <dbReference type="NCBI Taxonomy" id="1094342"/>
    <lineage>
        <taxon>Bacteria</taxon>
        <taxon>Pseudomonadati</taxon>
        <taxon>Pseudomonadota</taxon>
        <taxon>Gammaproteobacteria</taxon>
        <taxon>Oceanospirillales</taxon>
        <taxon>Alcanivoracaceae</taxon>
        <taxon>Alloalcanivorax</taxon>
    </lineage>
</organism>
<accession>A0A9Q3W2N7</accession>